<evidence type="ECO:0000313" key="3">
    <source>
        <dbReference type="EMBL" id="PAR22052.1"/>
    </source>
</evidence>
<dbReference type="PANTHER" id="PTHR30441">
    <property type="entry name" value="DUF748 DOMAIN-CONTAINING PROTEIN"/>
    <property type="match status" value="1"/>
</dbReference>
<evidence type="ECO:0000256" key="1">
    <source>
        <dbReference type="SAM" id="MobiDB-lite"/>
    </source>
</evidence>
<dbReference type="RefSeq" id="WP_055043857.1">
    <property type="nucleotide sequence ID" value="NZ_LBGR01000006.1"/>
</dbReference>
<sequence>MKKLFISLLGLVVLFVGALLALVLLVNPNQFKPLIVEQAKKQTGLDFLIEGDIGWQFFPSIGFELGKTELKNPQGFASPSLFKVESVGIDVSVMPLLDKQLKIGNIRLDGAEFHLETLKDGRSNLDALTQAQSKPASASAPATTDSAPASQPSSSEPAAAWSIELGGVSVSNAVLEITDKKAGSHTKLYDVQLSVAEFAPENWTKATFAAKGDKDQQKFAAQGEAEVRLSADFKQYALRNINLDASFSDPSNQIDSAKLQLDTFEFDKANALTFSVAGKAAEMKLNAQGSASLMVNQAISKVGLDTLKLQAELEGAALPQSPMKLSLDSQIAFDLRQNHLSVLLNKLTANALSFDGKADVTLADIPKVRFNLHSPEIDLDVFLGTKAQESQATPAKDAAATSASASAVNAPTEVEPDLSALKTLDVAGDISIDKFKANNAHLQNVKTSFVVNRGVVDLKSFTANLYQGSVQASAQVDARKTPATYSVKKQIKGVQVKPLLKDVLNNEMLEGTGNIDVNVQGQSLTPSGIQKNLVGTVAINFADGAVRGINVAHLIRTNYAKIKGQNVEEVDTVKKTDFSAMTTTLKLNKGEVTTNDLNMQSPLLRIHGEGKANYLQQNVDFLVRTSIVGTLEGQGGKSLDELRDVTIPINISGAWSDPKFRLVFDDVLKQKAKKEVDRGVEKLTDKIKNEDTKKAVDGLLKGLFN</sequence>
<dbReference type="EMBL" id="NMSH01000005">
    <property type="protein sequence ID" value="PAR22052.1"/>
    <property type="molecule type" value="Genomic_DNA"/>
</dbReference>
<dbReference type="Proteomes" id="UP000216173">
    <property type="component" value="Unassembled WGS sequence"/>
</dbReference>
<gene>
    <name evidence="3" type="ORF">CGU03_05470</name>
</gene>
<dbReference type="GO" id="GO:0005886">
    <property type="term" value="C:plasma membrane"/>
    <property type="evidence" value="ECO:0007669"/>
    <property type="project" value="TreeGrafter"/>
</dbReference>
<dbReference type="InterPro" id="IPR007844">
    <property type="entry name" value="AsmA"/>
</dbReference>
<dbReference type="Pfam" id="PF05170">
    <property type="entry name" value="AsmA"/>
    <property type="match status" value="1"/>
</dbReference>
<feature type="domain" description="AsmA" evidence="2">
    <location>
        <begin position="1"/>
        <end position="597"/>
    </location>
</feature>
<proteinExistence type="predicted"/>
<organism evidence="3 4">
    <name type="scientific">Vibrio metoecus</name>
    <dbReference type="NCBI Taxonomy" id="1481663"/>
    <lineage>
        <taxon>Bacteria</taxon>
        <taxon>Pseudomonadati</taxon>
        <taxon>Pseudomonadota</taxon>
        <taxon>Gammaproteobacteria</taxon>
        <taxon>Vibrionales</taxon>
        <taxon>Vibrionaceae</taxon>
        <taxon>Vibrio</taxon>
    </lineage>
</organism>
<feature type="region of interest" description="Disordered" evidence="1">
    <location>
        <begin position="129"/>
        <end position="158"/>
    </location>
</feature>
<protein>
    <submittedName>
        <fullName evidence="3">AsmA family protein</fullName>
    </submittedName>
</protein>
<reference evidence="4" key="1">
    <citation type="submission" date="2017-07" db="EMBL/GenBank/DDBJ databases">
        <authorList>
            <person name="Boucher Y."/>
            <person name="Orata F.D."/>
        </authorList>
    </citation>
    <scope>NUCLEOTIDE SEQUENCE [LARGE SCALE GENOMIC DNA]</scope>
    <source>
        <strain evidence="4">OYP9E10</strain>
    </source>
</reference>
<dbReference type="AlphaFoldDB" id="A0A271VV82"/>
<name>A0A271VV82_VIBMT</name>
<evidence type="ECO:0000259" key="2">
    <source>
        <dbReference type="Pfam" id="PF05170"/>
    </source>
</evidence>
<dbReference type="InterPro" id="IPR052894">
    <property type="entry name" value="AsmA-related"/>
</dbReference>
<evidence type="ECO:0000313" key="4">
    <source>
        <dbReference type="Proteomes" id="UP000216173"/>
    </source>
</evidence>
<dbReference type="GO" id="GO:0090313">
    <property type="term" value="P:regulation of protein targeting to membrane"/>
    <property type="evidence" value="ECO:0007669"/>
    <property type="project" value="TreeGrafter"/>
</dbReference>
<accession>A0A271VV82</accession>
<comment type="caution">
    <text evidence="3">The sequence shown here is derived from an EMBL/GenBank/DDBJ whole genome shotgun (WGS) entry which is preliminary data.</text>
</comment>
<dbReference type="PANTHER" id="PTHR30441:SF4">
    <property type="entry name" value="PROTEIN ASMA"/>
    <property type="match status" value="1"/>
</dbReference>